<dbReference type="Proteomes" id="UP001642540">
    <property type="component" value="Unassembled WGS sequence"/>
</dbReference>
<feature type="transmembrane region" description="Helical" evidence="1">
    <location>
        <begin position="92"/>
        <end position="114"/>
    </location>
</feature>
<name>A0ABP1RX01_9HEXA</name>
<evidence type="ECO:0000313" key="3">
    <source>
        <dbReference type="Proteomes" id="UP001642540"/>
    </source>
</evidence>
<evidence type="ECO:0000256" key="1">
    <source>
        <dbReference type="SAM" id="Phobius"/>
    </source>
</evidence>
<keyword evidence="1" id="KW-0812">Transmembrane</keyword>
<proteinExistence type="predicted"/>
<dbReference type="EMBL" id="CAXLJM020000121">
    <property type="protein sequence ID" value="CAL8138032.1"/>
    <property type="molecule type" value="Genomic_DNA"/>
</dbReference>
<evidence type="ECO:0000313" key="2">
    <source>
        <dbReference type="EMBL" id="CAL8138032.1"/>
    </source>
</evidence>
<keyword evidence="1" id="KW-1133">Transmembrane helix</keyword>
<reference evidence="2 3" key="1">
    <citation type="submission" date="2024-08" db="EMBL/GenBank/DDBJ databases">
        <authorList>
            <person name="Cucini C."/>
            <person name="Frati F."/>
        </authorList>
    </citation>
    <scope>NUCLEOTIDE SEQUENCE [LARGE SCALE GENOMIC DNA]</scope>
</reference>
<protein>
    <submittedName>
        <fullName evidence="2">Uncharacterized protein</fullName>
    </submittedName>
</protein>
<feature type="transmembrane region" description="Helical" evidence="1">
    <location>
        <begin position="21"/>
        <end position="45"/>
    </location>
</feature>
<keyword evidence="1" id="KW-0472">Membrane</keyword>
<comment type="caution">
    <text evidence="2">The sequence shown here is derived from an EMBL/GenBank/DDBJ whole genome shotgun (WGS) entry which is preliminary data.</text>
</comment>
<keyword evidence="3" id="KW-1185">Reference proteome</keyword>
<accession>A0ABP1RX01</accession>
<organism evidence="2 3">
    <name type="scientific">Orchesella dallaii</name>
    <dbReference type="NCBI Taxonomy" id="48710"/>
    <lineage>
        <taxon>Eukaryota</taxon>
        <taxon>Metazoa</taxon>
        <taxon>Ecdysozoa</taxon>
        <taxon>Arthropoda</taxon>
        <taxon>Hexapoda</taxon>
        <taxon>Collembola</taxon>
        <taxon>Entomobryomorpha</taxon>
        <taxon>Entomobryoidea</taxon>
        <taxon>Orchesellidae</taxon>
        <taxon>Orchesellinae</taxon>
        <taxon>Orchesella</taxon>
    </lineage>
</organism>
<feature type="transmembrane region" description="Helical" evidence="1">
    <location>
        <begin position="51"/>
        <end position="71"/>
    </location>
</feature>
<sequence>MKMADKKDKGNASSSSSSYIAIQEFTEVIIMTLLLVSCQIVLSALGFGGMTFAACLYVAATVASNMFFFDSKGVRPRANEQLTAVDYMTRSAVNFGLMASGLMLWFLVGIMHGVETTISAARSPEEILHRMVGDSFPLKVVYSAISHITLFSFCRFCVNLYGMFHTMIWGTSVDL</sequence>
<gene>
    <name evidence="2" type="ORF">ODALV1_LOCUS27191</name>
</gene>
<feature type="transmembrane region" description="Helical" evidence="1">
    <location>
        <begin position="140"/>
        <end position="158"/>
    </location>
</feature>